<dbReference type="STRING" id="36087.A0A077ZIQ5"/>
<keyword evidence="5" id="KW-1185">Reference proteome</keyword>
<dbReference type="Gene3D" id="2.60.40.10">
    <property type="entry name" value="Immunoglobulins"/>
    <property type="match status" value="1"/>
</dbReference>
<feature type="region of interest" description="Disordered" evidence="2">
    <location>
        <begin position="131"/>
        <end position="172"/>
    </location>
</feature>
<dbReference type="InterPro" id="IPR013783">
    <property type="entry name" value="Ig-like_fold"/>
</dbReference>
<proteinExistence type="predicted"/>
<reference evidence="4" key="1">
    <citation type="submission" date="2014-01" db="EMBL/GenBank/DDBJ databases">
        <authorList>
            <person name="Aslett M."/>
        </authorList>
    </citation>
    <scope>NUCLEOTIDE SEQUENCE</scope>
</reference>
<dbReference type="PROSITE" id="PS50202">
    <property type="entry name" value="MSP"/>
    <property type="match status" value="1"/>
</dbReference>
<accession>A0A077ZIQ5</accession>
<sequence>MSADGLEQALMTAAGQMKVTPKDQITFTGPFDQIKVVDLNLLNESKFRLAYKFRCTRPEGLKFRPGYGMVRPGKERIVKVRCLPITGNPPAKDRCTLVVVALSDDQKPAKGTKFWKDPDNPVKEMARYSIEVKYEGGAGPPPKEEAPKEEAKEEKEEEGGEGGGEEEGGDEE</sequence>
<feature type="compositionally biased region" description="Basic and acidic residues" evidence="2">
    <location>
        <begin position="142"/>
        <end position="154"/>
    </location>
</feature>
<evidence type="ECO:0000313" key="5">
    <source>
        <dbReference type="Proteomes" id="UP000030665"/>
    </source>
</evidence>
<dbReference type="InterPro" id="IPR008962">
    <property type="entry name" value="PapD-like_sf"/>
</dbReference>
<dbReference type="Pfam" id="PF00635">
    <property type="entry name" value="Motile_Sperm"/>
    <property type="match status" value="1"/>
</dbReference>
<keyword evidence="1" id="KW-0963">Cytoplasm</keyword>
<evidence type="ECO:0000256" key="2">
    <source>
        <dbReference type="SAM" id="MobiDB-lite"/>
    </source>
</evidence>
<gene>
    <name evidence="4" type="ORF">TTRE_0000681301</name>
</gene>
<organism evidence="4 5">
    <name type="scientific">Trichuris trichiura</name>
    <name type="common">Whipworm</name>
    <name type="synonym">Trichocephalus trichiurus</name>
    <dbReference type="NCBI Taxonomy" id="36087"/>
    <lineage>
        <taxon>Eukaryota</taxon>
        <taxon>Metazoa</taxon>
        <taxon>Ecdysozoa</taxon>
        <taxon>Nematoda</taxon>
        <taxon>Enoplea</taxon>
        <taxon>Dorylaimia</taxon>
        <taxon>Trichinellida</taxon>
        <taxon>Trichuridae</taxon>
        <taxon>Trichuris</taxon>
    </lineage>
</organism>
<dbReference type="OrthoDB" id="264603at2759"/>
<dbReference type="InterPro" id="IPR000535">
    <property type="entry name" value="MSP_dom"/>
</dbReference>
<comment type="function">
    <text evidence="1">Central component in molecular interactions underlying sperm crawling. Forms an extensive filament system that extends from sperm villipoda, along the leading edge of the pseudopod.</text>
</comment>
<name>A0A077ZIQ5_TRITR</name>
<keyword evidence="1" id="KW-0206">Cytoskeleton</keyword>
<protein>
    <recommendedName>
        <fullName evidence="1">Major sperm protein</fullName>
    </recommendedName>
</protein>
<dbReference type="EMBL" id="HG806351">
    <property type="protein sequence ID" value="CDW58495.1"/>
    <property type="molecule type" value="Genomic_DNA"/>
</dbReference>
<evidence type="ECO:0000313" key="4">
    <source>
        <dbReference type="EMBL" id="CDW58495.1"/>
    </source>
</evidence>
<evidence type="ECO:0000256" key="1">
    <source>
        <dbReference type="RuleBase" id="RU003425"/>
    </source>
</evidence>
<dbReference type="Proteomes" id="UP000030665">
    <property type="component" value="Unassembled WGS sequence"/>
</dbReference>
<dbReference type="SUPFAM" id="SSF49354">
    <property type="entry name" value="PapD-like"/>
    <property type="match status" value="1"/>
</dbReference>
<evidence type="ECO:0000259" key="3">
    <source>
        <dbReference type="PROSITE" id="PS50202"/>
    </source>
</evidence>
<reference evidence="4" key="2">
    <citation type="submission" date="2014-03" db="EMBL/GenBank/DDBJ databases">
        <title>The whipworm genome and dual-species transcriptomics of an intimate host-pathogen interaction.</title>
        <authorList>
            <person name="Foth B.J."/>
            <person name="Tsai I.J."/>
            <person name="Reid A.J."/>
            <person name="Bancroft A.J."/>
            <person name="Nichol S."/>
            <person name="Tracey A."/>
            <person name="Holroyd N."/>
            <person name="Cotton J.A."/>
            <person name="Stanley E.J."/>
            <person name="Zarowiecki M."/>
            <person name="Liu J.Z."/>
            <person name="Huckvale T."/>
            <person name="Cooper P.J."/>
            <person name="Grencis R.K."/>
            <person name="Berriman M."/>
        </authorList>
    </citation>
    <scope>NUCLEOTIDE SEQUENCE [LARGE SCALE GENOMIC DNA]</scope>
</reference>
<dbReference type="AlphaFoldDB" id="A0A077ZIQ5"/>
<feature type="domain" description="MSP" evidence="3">
    <location>
        <begin position="16"/>
        <end position="133"/>
    </location>
</feature>
<feature type="compositionally biased region" description="Acidic residues" evidence="2">
    <location>
        <begin position="155"/>
        <end position="172"/>
    </location>
</feature>